<keyword evidence="2" id="KW-0813">Transport</keyword>
<dbReference type="GO" id="GO:0005460">
    <property type="term" value="F:UDP-glucose transmembrane transporter activity"/>
    <property type="evidence" value="ECO:0007669"/>
    <property type="project" value="TreeGrafter"/>
</dbReference>
<evidence type="ECO:0000256" key="2">
    <source>
        <dbReference type="ARBA" id="ARBA00022448"/>
    </source>
</evidence>
<evidence type="ECO:0000256" key="5">
    <source>
        <dbReference type="ARBA" id="ARBA00023136"/>
    </source>
</evidence>
<dbReference type="PANTHER" id="PTHR10778">
    <property type="entry name" value="SOLUTE CARRIER FAMILY 35 MEMBER B"/>
    <property type="match status" value="1"/>
</dbReference>
<comment type="subcellular location">
    <subcellularLocation>
        <location evidence="1">Membrane</location>
        <topology evidence="1">Multi-pass membrane protein</topology>
    </subcellularLocation>
</comment>
<evidence type="ECO:0000256" key="3">
    <source>
        <dbReference type="ARBA" id="ARBA00022692"/>
    </source>
</evidence>
<dbReference type="Proteomes" id="UP001178507">
    <property type="component" value="Unassembled WGS sequence"/>
</dbReference>
<sequence>MSASLAAGLSFSVATMAKSAKMVPVMLGSLLLGKLTFSPRQILQAAAIVMGTGLVSFAEGRNKKSGESTKLGLLFIASALFFDGLITGVQERLKVQCKSENKKVRQYDLMFWSNLYMAGASLAFAARRELREGSSFLLQNPLLARKIFNLCLCGALGQACIFHTIAHIDGVVCSAITTTRKLLSVLISVAEGDGLPLWGWLGVAVSTLGIGGEIVAHRRS</sequence>
<feature type="transmembrane region" description="Helical" evidence="6">
    <location>
        <begin position="109"/>
        <end position="126"/>
    </location>
</feature>
<dbReference type="GO" id="GO:0000139">
    <property type="term" value="C:Golgi membrane"/>
    <property type="evidence" value="ECO:0007669"/>
    <property type="project" value="TreeGrafter"/>
</dbReference>
<keyword evidence="8" id="KW-1185">Reference proteome</keyword>
<keyword evidence="5 6" id="KW-0472">Membrane</keyword>
<dbReference type="GO" id="GO:0005789">
    <property type="term" value="C:endoplasmic reticulum membrane"/>
    <property type="evidence" value="ECO:0007669"/>
    <property type="project" value="TreeGrafter"/>
</dbReference>
<protein>
    <submittedName>
        <fullName evidence="7">Uncharacterized protein</fullName>
    </submittedName>
</protein>
<evidence type="ECO:0000256" key="1">
    <source>
        <dbReference type="ARBA" id="ARBA00004141"/>
    </source>
</evidence>
<evidence type="ECO:0000256" key="6">
    <source>
        <dbReference type="SAM" id="Phobius"/>
    </source>
</evidence>
<reference evidence="7" key="1">
    <citation type="submission" date="2023-08" db="EMBL/GenBank/DDBJ databases">
        <authorList>
            <person name="Chen Y."/>
            <person name="Shah S."/>
            <person name="Dougan E. K."/>
            <person name="Thang M."/>
            <person name="Chan C."/>
        </authorList>
    </citation>
    <scope>NUCLEOTIDE SEQUENCE</scope>
</reference>
<feature type="transmembrane region" description="Helical" evidence="6">
    <location>
        <begin position="147"/>
        <end position="177"/>
    </location>
</feature>
<feature type="transmembrane region" description="Helical" evidence="6">
    <location>
        <begin position="197"/>
        <end position="216"/>
    </location>
</feature>
<keyword evidence="4 6" id="KW-1133">Transmembrane helix</keyword>
<accession>A0AA36I0M7</accession>
<dbReference type="EMBL" id="CAUJNA010000572">
    <property type="protein sequence ID" value="CAJ1378848.1"/>
    <property type="molecule type" value="Genomic_DNA"/>
</dbReference>
<evidence type="ECO:0000256" key="4">
    <source>
        <dbReference type="ARBA" id="ARBA00022989"/>
    </source>
</evidence>
<organism evidence="7 8">
    <name type="scientific">Effrenium voratum</name>
    <dbReference type="NCBI Taxonomy" id="2562239"/>
    <lineage>
        <taxon>Eukaryota</taxon>
        <taxon>Sar</taxon>
        <taxon>Alveolata</taxon>
        <taxon>Dinophyceae</taxon>
        <taxon>Suessiales</taxon>
        <taxon>Symbiodiniaceae</taxon>
        <taxon>Effrenium</taxon>
    </lineage>
</organism>
<evidence type="ECO:0000313" key="8">
    <source>
        <dbReference type="Proteomes" id="UP001178507"/>
    </source>
</evidence>
<gene>
    <name evidence="7" type="ORF">EVOR1521_LOCUS7246</name>
</gene>
<dbReference type="Pfam" id="PF08449">
    <property type="entry name" value="UAA"/>
    <property type="match status" value="1"/>
</dbReference>
<comment type="caution">
    <text evidence="7">The sequence shown here is derived from an EMBL/GenBank/DDBJ whole genome shotgun (WGS) entry which is preliminary data.</text>
</comment>
<dbReference type="AlphaFoldDB" id="A0AA36I0M7"/>
<feature type="transmembrane region" description="Helical" evidence="6">
    <location>
        <begin position="71"/>
        <end position="89"/>
    </location>
</feature>
<evidence type="ECO:0000313" key="7">
    <source>
        <dbReference type="EMBL" id="CAJ1378848.1"/>
    </source>
</evidence>
<dbReference type="InterPro" id="IPR013657">
    <property type="entry name" value="SCL35B1-4/HUT1"/>
</dbReference>
<dbReference type="PANTHER" id="PTHR10778:SF18">
    <property type="entry name" value="SUGAR PHOSPHATE TRANSPORTER DOMAIN-CONTAINING PROTEIN"/>
    <property type="match status" value="1"/>
</dbReference>
<proteinExistence type="predicted"/>
<keyword evidence="3 6" id="KW-0812">Transmembrane</keyword>
<dbReference type="GO" id="GO:0005459">
    <property type="term" value="F:UDP-galactose transmembrane transporter activity"/>
    <property type="evidence" value="ECO:0007669"/>
    <property type="project" value="TreeGrafter"/>
</dbReference>
<name>A0AA36I0M7_9DINO</name>
<feature type="transmembrane region" description="Helical" evidence="6">
    <location>
        <begin position="41"/>
        <end position="59"/>
    </location>
</feature>